<dbReference type="GO" id="GO:0005829">
    <property type="term" value="C:cytosol"/>
    <property type="evidence" value="ECO:0007669"/>
    <property type="project" value="UniProtKB-ARBA"/>
</dbReference>
<evidence type="ECO:0000256" key="10">
    <source>
        <dbReference type="ARBA" id="ARBA00022824"/>
    </source>
</evidence>
<keyword evidence="13 22" id="KW-0175">Coiled coil</keyword>
<dbReference type="Pfam" id="PF15410">
    <property type="entry name" value="PH_9"/>
    <property type="match status" value="1"/>
</dbReference>
<keyword evidence="10" id="KW-0256">Endoplasmic reticulum</keyword>
<dbReference type="FunFam" id="1.20.58.60:FF:000083">
    <property type="entry name" value="Spectrin beta chain"/>
    <property type="match status" value="1"/>
</dbReference>
<dbReference type="Gene3D" id="2.30.29.30">
    <property type="entry name" value="Pleckstrin-homology domain (PH domain)/Phosphotyrosine-binding domain (PTB)"/>
    <property type="match status" value="1"/>
</dbReference>
<dbReference type="FunFam" id="1.20.58.60:FF:000214">
    <property type="entry name" value="Spectrin beta chain"/>
    <property type="match status" value="1"/>
</dbReference>
<comment type="similarity">
    <text evidence="4">Belongs to the spectrin family.</text>
</comment>
<dbReference type="GO" id="GO:0005783">
    <property type="term" value="C:endoplasmic reticulum"/>
    <property type="evidence" value="ECO:0007669"/>
    <property type="project" value="UniProtKB-SubCell"/>
</dbReference>
<dbReference type="GO" id="GO:0005938">
    <property type="term" value="C:cell cortex"/>
    <property type="evidence" value="ECO:0007669"/>
    <property type="project" value="UniProtKB-SubCell"/>
</dbReference>
<evidence type="ECO:0000259" key="25">
    <source>
        <dbReference type="PROSITE" id="PS50021"/>
    </source>
</evidence>
<dbReference type="SUPFAM" id="SSF55961">
    <property type="entry name" value="Bet v1-like"/>
    <property type="match status" value="1"/>
</dbReference>
<feature type="domain" description="START" evidence="27">
    <location>
        <begin position="1298"/>
        <end position="1424"/>
    </location>
</feature>
<dbReference type="InterPro" id="IPR027417">
    <property type="entry name" value="P-loop_NTPase"/>
</dbReference>
<dbReference type="InterPro" id="IPR036872">
    <property type="entry name" value="CH_dom_sf"/>
</dbReference>
<feature type="region of interest" description="Disordered" evidence="23">
    <location>
        <begin position="1086"/>
        <end position="1146"/>
    </location>
</feature>
<dbReference type="PROSITE" id="PS50848">
    <property type="entry name" value="START"/>
    <property type="match status" value="1"/>
</dbReference>
<dbReference type="CDD" id="cd21246">
    <property type="entry name" value="CH_SPTB-like_rpt1"/>
    <property type="match status" value="1"/>
</dbReference>
<dbReference type="FunFam" id="1.20.58.60:FF:000011">
    <property type="entry name" value="Spectrin beta chain"/>
    <property type="match status" value="1"/>
</dbReference>
<name>A0AAV2JK57_KNICA</name>
<feature type="binding site" evidence="21">
    <location>
        <begin position="103"/>
        <end position="110"/>
    </location>
    <ligand>
        <name>ATP</name>
        <dbReference type="ChEBI" id="CHEBI:30616"/>
    </ligand>
</feature>
<dbReference type="FunFam" id="3.40.850.10:FF:000021">
    <property type="entry name" value="kinesin-like protein KIF16B isoform X1"/>
    <property type="match status" value="1"/>
</dbReference>
<evidence type="ECO:0000256" key="21">
    <source>
        <dbReference type="PROSITE-ProRule" id="PRU00283"/>
    </source>
</evidence>
<dbReference type="FunFam" id="1.20.58.60:FF:000049">
    <property type="entry name" value="Spectrin beta chain"/>
    <property type="match status" value="1"/>
</dbReference>
<keyword evidence="9 21" id="KW-0547">Nucleotide-binding</keyword>
<evidence type="ECO:0000256" key="2">
    <source>
        <dbReference type="ARBA" id="ARBA00004245"/>
    </source>
</evidence>
<feature type="compositionally biased region" description="Low complexity" evidence="23">
    <location>
        <begin position="3825"/>
        <end position="3835"/>
    </location>
</feature>
<evidence type="ECO:0000256" key="13">
    <source>
        <dbReference type="ARBA" id="ARBA00023054"/>
    </source>
</evidence>
<dbReference type="InterPro" id="IPR018159">
    <property type="entry name" value="Spectrin/alpha-actinin"/>
</dbReference>
<feature type="region of interest" description="Disordered" evidence="23">
    <location>
        <begin position="1003"/>
        <end position="1033"/>
    </location>
</feature>
<dbReference type="CDD" id="cd10571">
    <property type="entry name" value="PH_beta_spectrin"/>
    <property type="match status" value="1"/>
</dbReference>
<feature type="coiled-coil region" evidence="22">
    <location>
        <begin position="1951"/>
        <end position="1985"/>
    </location>
</feature>
<keyword evidence="15" id="KW-0009">Actin-binding</keyword>
<dbReference type="Gene3D" id="3.40.850.10">
    <property type="entry name" value="Kinesin motor domain"/>
    <property type="match status" value="1"/>
</dbReference>
<comment type="subcellular location">
    <subcellularLocation>
        <location evidence="3">Cytoplasm</location>
        <location evidence="3">Cell cortex</location>
    </subcellularLocation>
    <subcellularLocation>
        <location evidence="2">Cytoplasm</location>
        <location evidence="2">Cytoskeleton</location>
    </subcellularLocation>
    <subcellularLocation>
        <location evidence="1">Endoplasmic reticulum</location>
    </subcellularLocation>
</comment>
<evidence type="ECO:0000256" key="7">
    <source>
        <dbReference type="ARBA" id="ARBA00022490"/>
    </source>
</evidence>
<feature type="domain" description="Kinesin motor" evidence="26">
    <location>
        <begin position="3"/>
        <end position="383"/>
    </location>
</feature>
<dbReference type="GO" id="GO:0051015">
    <property type="term" value="F:actin filament binding"/>
    <property type="evidence" value="ECO:0007669"/>
    <property type="project" value="UniProtKB-ARBA"/>
</dbReference>
<evidence type="ECO:0000256" key="12">
    <source>
        <dbReference type="ARBA" id="ARBA00022990"/>
    </source>
</evidence>
<dbReference type="InterPro" id="IPR036961">
    <property type="entry name" value="Kinesin_motor_dom_sf"/>
</dbReference>
<dbReference type="Pfam" id="PF00435">
    <property type="entry name" value="Spectrin"/>
    <property type="match status" value="17"/>
</dbReference>
<dbReference type="FunFam" id="1.20.58.60:FF:000019">
    <property type="entry name" value="Spectrin beta chain"/>
    <property type="match status" value="1"/>
</dbReference>
<dbReference type="InterPro" id="IPR041681">
    <property type="entry name" value="PH_9"/>
</dbReference>
<evidence type="ECO:0000256" key="20">
    <source>
        <dbReference type="ARBA" id="ARBA00078142"/>
    </source>
</evidence>
<dbReference type="SUPFAM" id="SSF47576">
    <property type="entry name" value="Calponin-homology domain, CH-domain"/>
    <property type="match status" value="1"/>
</dbReference>
<gene>
    <name evidence="28" type="ORF">KC01_LOCUS7161</name>
</gene>
<dbReference type="Gene3D" id="1.10.418.10">
    <property type="entry name" value="Calponin-like domain"/>
    <property type="match status" value="2"/>
</dbReference>
<feature type="compositionally biased region" description="Low complexity" evidence="23">
    <location>
        <begin position="1213"/>
        <end position="1222"/>
    </location>
</feature>
<feature type="region of interest" description="Disordered" evidence="23">
    <location>
        <begin position="784"/>
        <end position="814"/>
    </location>
</feature>
<dbReference type="PROSITE" id="PS50021">
    <property type="entry name" value="CH"/>
    <property type="match status" value="2"/>
</dbReference>
<dbReference type="SUPFAM" id="SSF49879">
    <property type="entry name" value="SMAD/FHA domain"/>
    <property type="match status" value="1"/>
</dbReference>
<dbReference type="InterPro" id="IPR001752">
    <property type="entry name" value="Kinesin_motor_dom"/>
</dbReference>
<feature type="compositionally biased region" description="Basic and acidic residues" evidence="23">
    <location>
        <begin position="1086"/>
        <end position="1098"/>
    </location>
</feature>
<keyword evidence="16" id="KW-0206">Cytoskeleton</keyword>
<evidence type="ECO:0000259" key="24">
    <source>
        <dbReference type="PROSITE" id="PS50003"/>
    </source>
</evidence>
<dbReference type="InterPro" id="IPR001589">
    <property type="entry name" value="Actinin_actin-bd_CS"/>
</dbReference>
<dbReference type="Gene3D" id="1.20.58.60">
    <property type="match status" value="13"/>
</dbReference>
<accession>A0AAV2JK57</accession>
<dbReference type="Pfam" id="PF00225">
    <property type="entry name" value="Kinesin"/>
    <property type="match status" value="1"/>
</dbReference>
<keyword evidence="11 21" id="KW-0067">ATP-binding</keyword>
<comment type="subunit">
    <text evidence="18">Composed of nonhomologous chains, alpha and beta, which aggregate to form dimers, tetramers, and higher polymers. Interacts with BCAM.</text>
</comment>
<feature type="region of interest" description="Disordered" evidence="23">
    <location>
        <begin position="3800"/>
        <end position="3852"/>
    </location>
</feature>
<dbReference type="FunFam" id="1.10.418.10:FF:000003">
    <property type="entry name" value="Spectrin beta chain"/>
    <property type="match status" value="1"/>
</dbReference>
<dbReference type="Pfam" id="PF01852">
    <property type="entry name" value="START"/>
    <property type="match status" value="1"/>
</dbReference>
<evidence type="ECO:0000313" key="28">
    <source>
        <dbReference type="EMBL" id="CAL1575634.1"/>
    </source>
</evidence>
<dbReference type="SMART" id="SM00129">
    <property type="entry name" value="KISc"/>
    <property type="match status" value="1"/>
</dbReference>
<dbReference type="FunFam" id="1.20.58.60:FF:000018">
    <property type="entry name" value="Spectrin beta chain"/>
    <property type="match status" value="1"/>
</dbReference>
<evidence type="ECO:0000256" key="4">
    <source>
        <dbReference type="ARBA" id="ARBA00006826"/>
    </source>
</evidence>
<dbReference type="FunFam" id="1.20.58.60:FF:000059">
    <property type="entry name" value="Spectrin beta chain"/>
    <property type="match status" value="1"/>
</dbReference>
<dbReference type="SMART" id="SM00150">
    <property type="entry name" value="SPEC"/>
    <property type="match status" value="17"/>
</dbReference>
<dbReference type="SMART" id="SM00233">
    <property type="entry name" value="PH"/>
    <property type="match status" value="1"/>
</dbReference>
<organism evidence="28 29">
    <name type="scientific">Knipowitschia caucasica</name>
    <name type="common">Caucasian dwarf goby</name>
    <name type="synonym">Pomatoschistus caucasicus</name>
    <dbReference type="NCBI Taxonomy" id="637954"/>
    <lineage>
        <taxon>Eukaryota</taxon>
        <taxon>Metazoa</taxon>
        <taxon>Chordata</taxon>
        <taxon>Craniata</taxon>
        <taxon>Vertebrata</taxon>
        <taxon>Euteleostomi</taxon>
        <taxon>Actinopterygii</taxon>
        <taxon>Neopterygii</taxon>
        <taxon>Teleostei</taxon>
        <taxon>Neoteleostei</taxon>
        <taxon>Acanthomorphata</taxon>
        <taxon>Gobiaria</taxon>
        <taxon>Gobiiformes</taxon>
        <taxon>Gobioidei</taxon>
        <taxon>Gobiidae</taxon>
        <taxon>Gobiinae</taxon>
        <taxon>Knipowitschia</taxon>
    </lineage>
</organism>
<dbReference type="FunFam" id="1.10.418.10:FF:000004">
    <property type="entry name" value="Spectrin beta chain"/>
    <property type="match status" value="1"/>
</dbReference>
<feature type="compositionally biased region" description="Polar residues" evidence="23">
    <location>
        <begin position="1196"/>
        <end position="1205"/>
    </location>
</feature>
<keyword evidence="8" id="KW-0677">Repeat</keyword>
<evidence type="ECO:0000256" key="5">
    <source>
        <dbReference type="ARBA" id="ARBA00010899"/>
    </source>
</evidence>
<feature type="compositionally biased region" description="Polar residues" evidence="23">
    <location>
        <begin position="1009"/>
        <end position="1030"/>
    </location>
</feature>
<dbReference type="InterPro" id="IPR019821">
    <property type="entry name" value="Kinesin_motor_CS"/>
</dbReference>
<evidence type="ECO:0000256" key="16">
    <source>
        <dbReference type="ARBA" id="ARBA00023212"/>
    </source>
</evidence>
<dbReference type="FunFam" id="1.20.58.60:FF:000338">
    <property type="entry name" value="Spectrin beta chain"/>
    <property type="match status" value="1"/>
</dbReference>
<evidence type="ECO:0000259" key="27">
    <source>
        <dbReference type="PROSITE" id="PS50848"/>
    </source>
</evidence>
<dbReference type="GO" id="GO:0008289">
    <property type="term" value="F:lipid binding"/>
    <property type="evidence" value="ECO:0007669"/>
    <property type="project" value="InterPro"/>
</dbReference>
<dbReference type="GO" id="GO:0008017">
    <property type="term" value="F:microtubule binding"/>
    <property type="evidence" value="ECO:0007669"/>
    <property type="project" value="InterPro"/>
</dbReference>
<dbReference type="InterPro" id="IPR002913">
    <property type="entry name" value="START_lipid-bd_dom"/>
</dbReference>
<feature type="domain" description="Calponin-homology (CH)" evidence="25">
    <location>
        <begin position="1667"/>
        <end position="1772"/>
    </location>
</feature>
<feature type="coiled-coil region" evidence="22">
    <location>
        <begin position="2377"/>
        <end position="2411"/>
    </location>
</feature>
<evidence type="ECO:0000256" key="1">
    <source>
        <dbReference type="ARBA" id="ARBA00004240"/>
    </source>
</evidence>
<evidence type="ECO:0000256" key="15">
    <source>
        <dbReference type="ARBA" id="ARBA00023203"/>
    </source>
</evidence>
<dbReference type="InterPro" id="IPR023393">
    <property type="entry name" value="START-like_dom_sf"/>
</dbReference>
<comment type="similarity">
    <text evidence="5">Belongs to the TRAFAC class myosin-kinesin ATPase superfamily. Kinesin family. KIN-14 subfamily.</text>
</comment>
<dbReference type="GO" id="GO:0005524">
    <property type="term" value="F:ATP binding"/>
    <property type="evidence" value="ECO:0007669"/>
    <property type="project" value="UniProtKB-UniRule"/>
</dbReference>
<dbReference type="PROSITE" id="PS00019">
    <property type="entry name" value="ACTININ_1"/>
    <property type="match status" value="1"/>
</dbReference>
<evidence type="ECO:0000256" key="11">
    <source>
        <dbReference type="ARBA" id="ARBA00022840"/>
    </source>
</evidence>
<feature type="region of interest" description="Disordered" evidence="23">
    <location>
        <begin position="299"/>
        <end position="325"/>
    </location>
</feature>
<evidence type="ECO:0000256" key="23">
    <source>
        <dbReference type="SAM" id="MobiDB-lite"/>
    </source>
</evidence>
<dbReference type="EMBL" id="OZ035834">
    <property type="protein sequence ID" value="CAL1575634.1"/>
    <property type="molecule type" value="Genomic_DNA"/>
</dbReference>
<feature type="coiled-coil region" evidence="22">
    <location>
        <begin position="635"/>
        <end position="666"/>
    </location>
</feature>
<dbReference type="SUPFAM" id="SSF46966">
    <property type="entry name" value="Spectrin repeat"/>
    <property type="match status" value="14"/>
</dbReference>
<proteinExistence type="inferred from homology"/>
<comment type="function">
    <text evidence="17">Spectrin is the major constituent of the cytoskeletal network underlying the erythrocyte plasma membrane. It associates with band 4.1 and actin to form the cytoskeletal superstructure of the erythrocyte plasma membrane.</text>
</comment>
<evidence type="ECO:0000256" key="9">
    <source>
        <dbReference type="ARBA" id="ARBA00022741"/>
    </source>
</evidence>
<feature type="coiled-coil region" evidence="22">
    <location>
        <begin position="3132"/>
        <end position="3159"/>
    </location>
</feature>
<dbReference type="InterPro" id="IPR008984">
    <property type="entry name" value="SMAD_FHA_dom_sf"/>
</dbReference>
<evidence type="ECO:0000256" key="22">
    <source>
        <dbReference type="SAM" id="Coils"/>
    </source>
</evidence>
<feature type="domain" description="Calponin-homology (CH)" evidence="25">
    <location>
        <begin position="1546"/>
        <end position="1650"/>
    </location>
</feature>
<dbReference type="Gene3D" id="2.60.200.20">
    <property type="match status" value="1"/>
</dbReference>
<keyword evidence="29" id="KW-1185">Reference proteome</keyword>
<dbReference type="GO" id="GO:0014731">
    <property type="term" value="C:spectrin-associated cytoskeleton"/>
    <property type="evidence" value="ECO:0007669"/>
    <property type="project" value="UniProtKB-ARBA"/>
</dbReference>
<dbReference type="SUPFAM" id="SSF52540">
    <property type="entry name" value="P-loop containing nucleoside triphosphate hydrolases"/>
    <property type="match status" value="1"/>
</dbReference>
<dbReference type="FunFam" id="1.20.58.60:FF:000033">
    <property type="entry name" value="Spectrin beta chain"/>
    <property type="match status" value="1"/>
</dbReference>
<dbReference type="SMART" id="SM00033">
    <property type="entry name" value="CH"/>
    <property type="match status" value="2"/>
</dbReference>
<dbReference type="InterPro" id="IPR001849">
    <property type="entry name" value="PH_domain"/>
</dbReference>
<dbReference type="PROSITE" id="PS00411">
    <property type="entry name" value="KINESIN_MOTOR_1"/>
    <property type="match status" value="1"/>
</dbReference>
<feature type="region of interest" description="Disordered" evidence="23">
    <location>
        <begin position="1192"/>
        <end position="1222"/>
    </location>
</feature>
<dbReference type="GO" id="GO:0016020">
    <property type="term" value="C:membrane"/>
    <property type="evidence" value="ECO:0007669"/>
    <property type="project" value="UniProtKB-ARBA"/>
</dbReference>
<feature type="compositionally biased region" description="Polar residues" evidence="23">
    <location>
        <begin position="892"/>
        <end position="905"/>
    </location>
</feature>
<evidence type="ECO:0000256" key="17">
    <source>
        <dbReference type="ARBA" id="ARBA00059462"/>
    </source>
</evidence>
<feature type="compositionally biased region" description="Basic and acidic residues" evidence="23">
    <location>
        <begin position="3836"/>
        <end position="3845"/>
    </location>
</feature>
<dbReference type="PROSITE" id="PS50003">
    <property type="entry name" value="PH_DOMAIN"/>
    <property type="match status" value="1"/>
</dbReference>
<dbReference type="Gene3D" id="3.30.530.20">
    <property type="match status" value="1"/>
</dbReference>
<sequence>MANVKVAIRVRPLSARESSFGGPLAVQVEDKFVKIRNIKLDGRADGAVDSREKLQEFGFDYCFWSVEPADPHYASQEEVFQELGVPVLSAASEGYNVCLFAYGQTGSGKTYTMMGTPDSIGLTPRICQGLFRSEDAVPDVQNSSRVEISFLEIYNERVRDLLRGGEQKKSLRVREHPEKGPYVQDLSQHVVSNCKQAMELLEEGISNRITAATHNHDASSRSHAIFSIQYTQAILENNLPSEIVSKINLVDLAGSERADPNYCRDRLTEGSNINKSLVTLGIVISALAQNSQMSSSCQSINSVVSEGESTGGSHSSALSDRGGGGGGRRHCFIPYRDSVLTWLLKDSLGGNSKTIMIATVSPSVNSYNETLSTLRYAAHARNIVNKPRVNEDANVRLIRELREEIDRLKSMLLSFEMQRNPSPSLSDERDGNLSDIVLQNELKVEQLTKDWSESWRDKQELMEQYSVDINRDPGGFLINSLQPHLVTLDTDVLSTGVVFYHLREGITRLGPQDQCGAADIVFPADARCEIENRRGVVTLRPLPDCVLLLNDREVTAPCRLAQGAVITLGGVHKLRFNHPAEAALLRERRRISENSLTCSYTDLCSLDSKESVKDVTLEGQQDVSPSEEHSTRLRVEEQQRLVESLRREIQSEQRRADRELEREQAHLRLQHHDIQQWILSEQERLTTAEQRSTQELGVQTDLSLGPVLERVTSQIFTDENGLPNNPPSQVTRARKKTVQEELLKQYSLHRTESRIRRKRLHYQLERIGRKRLMLEAKKELQRLEKTLPPRSDSPGSPELGPPFKHREDHSRSRRHSFSVDLLSRLYPQHTPIYKHFLKRNRSTELTPNSSSNPLDSSDWHCGLDSPLHFASSDINPFVHQWQEDETNDSHKTPTFGSAANLSRKSVQSERKLKEIHRLRLEREEVMATVGLGVTSAPLTVELTEAKLHYGLGQTDMLLKMLSPRDGLEKEESRPPALTKQLLYDRHRKSIEVLKQEREARLQGYRRTRSLSPSKTLGSPPQTPDCTTSSGPCKEDLQQCHQQVVHSTSTPDPSLGESRCTSDIEQLLRDYSRARDEARSEIAKARERLRERTEQEKRRLQQQTPSPNTMDDLRHRTRVSNSTLCTGSSLSLSSGPTSGYNSGNTHLQLSNTSIQDEEQKIRARPPVCGAQSVKNQRVWLSAQDIRLDLSASGFEPTMTSSPSVHSFTRHRAASSGSSSSISSHNYQDITSSLHGKALAEVRLASAGDLSNLLAGKATAGWRFEGEENGTRVFYKPSSSPFVHSFLGAADLNKPLSSLWTVIKQVSKSHLFNQSVHSVWTRPLDDSTQLVYILSDPSRCHLSQPRDFCCISTAAQQGGLHIMAMQSVFEESLPRPSAEAVRGEMMPSCWILQSLKSPGQEEVTRVVFLLQVDFGAPSFPQRLLNSVARKQATSRRGWGLSWVCPGSVLGLSLSRRDCAQGPTQQNTRDKRTPKDNFPASCCLPLLIASPFSALKSCSPDFDNVEITQQYSQINSRFELPDNELDNDNSSARLFERSRIKALADEREAVQKKTFTKWVNSILSRVGCRITDLYLDLRDGRMLIKLLEVLSGEKLPKPTKGRMRIHCLENVDKALQFLKEQRVHLENMGSHDIVDGNHRLILGLIWTIILRFQIQDIIVETGGADQKETRSAKDALLLWCQMKTAGYPNVNITNFTTCWKDGMAFNALIHRHRPDLVDFNTLRRSNPTHNLQNAFNVAEQKLGVTKLLDPEDVFTENPDEKSIITYVVAFYHYFSKMKQLAVEGKRVGKVLDQAIETEQMVDKYETLASDLLKWIEQTIIVLNNRKLANSLTGVQQQLQAFNTYRTVEKPPKFQEKGNLEVLLFTIQSRMRANNQRVYTPKEGALVSDINRAWERLERAEHERERVLRDELIRQEKLEQMARRFDRKAAMRETWLLENQRLVAQDNFGYDLSAVEAAKKKHDAIETDIAAYEERVQAMVNISQELEAERYHDAKRIDVRKDNILRLWDYLQELLKARRGRLDKNLTLQRIFQEMLYIINWMDEMKARLLSPDFGKHLLEVEDLLQKHALLENDIALQAERVQGASAAALKFANGDTYKPCDPQVIRDRVQHLDLCYQELRALAAQRRARLEQSRRFWTFLWEVAELESWIREKEQIFSSLDYGKDLTSVLILQSKHSAFEDELGARRTHLQDVLAEGENMVQAKHFGAPKVQESMDNIKRQWDQLEELAAFRKQNLQDTQRFFQFQGDADDLKAWLLDTKRQMTSDDVGNDEYTTQRLLKKHNDLRNETIKNGATIEALSKQANALPEELQNTPDIQRRLKDIKDLYMELLTLADLRQKKLDDTMALYTIFSESDACELWMGQKETWLVGLDVPEKLEDLEVIQNKLSILTQDMANVQSRVDDVNQAVKQLEESRHPRTKEVKDCQARLNKRWDAFKAMVEEKKRKIDSALSYHNYGLECDETEAWIKDKTRVIESTQELGNDLQAVMTIQRKLFGMERDLAAIDAKLIFLRKEADQLAQDHPDNAADILARKGELDNAWDTLRKTLKDREDSLGEVSKLQSFLQEMDDFQSWLFKTQKAVASEEMPATLPEAEEQLNLHDAVREDISNHEEDYVRVRDTGVQVTAGQQDDPQYQELEKRLKSFDRGWVELQKMWDSRKNFLDQALGFQQFVRDAKAVEAILNNQEYTLAHIDKPDTLAGAEKALKKHEDFVSTMEANEEKIDGAMQTGQRLVDANNLYSNKVQEKMDSIRDRQDKNKRRALEVSGKLKDNCDLQHFLQNTQDLTVWINEKMLTAQDTSYDEARNLHSKWLKHQAFMAELASNKDWLNKVDQEGQELMESKPEFEPIVKERLAKLHELWDKLEFTAEEKARLLFDANRSELFDQSLTDMKKWLKELQLQLKSGAEEDVRDLTKANILLKKHQLTEKQVRDRGRELDELQEAVRKHGGREDQPALEQEQQSLRAHFQELLSPLAERKDKLEAAKAVHQFYRDLADELLWIEERMPLATSQEHGHNLQTVQMLQKKNQTLQKEIEGHQPRVDEVLERGRKMETAARAEDRLEADKIQDQLRDLGTSWDRLQDEMDQRRDRLNASNHAQQYYNDADEAEAWIGEKELYMIADEKAKDEQSAMLMLKRHTILKQDVDDYEDAIQKLSDRAQEMFAEDHPDGESIIRRQSQVDKQYAGLKELADDRRKKLDYTFQHFLLSREVQDLEQWIAERDVIASSQEMGQDLDHVTLLREKFREFARETGMAGQKRVDFVNETIDELIEGGHSEAAPMAEWKDSINESWADLLELIDTRGQLLTASYELLKYFDDGKELVAQIYEKQTELPEDVGDDFSKAESFHRVHGAFERDITALGKQVQQYQETAARLHAQYAGEQATAIQASERDVLQAWKSLLEASDERRAQLVDTADKFKFFTMVRDLLAWMESIIQQIETQEKPRDVSSVELLQKYHQGIRSEIEARGAKLTDCTDLGKSLLARNHRHSAEIKEKLVQLMEKRKELMFKWDDRWDWLRLLLEVCQFARDASVAEAWLVAQEPYVSSRDLGHTVDEVEKLIKRHEAFEKSTATWEERFSALERLTTLELLSLRREQQEMEQFIKDELRSEPDSRKEDTGFVEESSQMFTVEEQTMFGSAAVAPSTSQLDSTAGASTVPIDSEMKESRSLELEPSVSVSSPKGPERASTLPPVALRSQAVLQEGLLGRKHDVVGSGKKASNRSWNSLYCVLRPGQLSVYKDAKSLSQGLTFHGEEPLTLSGAVWEILSNYKKKKHVAKLRLTDGSEYLFQCKDEEELQRWSQAMEEAIEGATDKAMEPPAEEGSSGAKSQTLPPVSSSTPEPSSAKKDKEKKFSRFAKKK</sequence>
<keyword evidence="6" id="KW-0117">Actin capping</keyword>
<protein>
    <recommendedName>
        <fullName evidence="19">Spectrin beta chain, erythrocytic</fullName>
    </recommendedName>
    <alternativeName>
        <fullName evidence="20">Beta-I spectrin</fullName>
    </alternativeName>
</protein>
<keyword evidence="14 21" id="KW-0505">Motor protein</keyword>
<dbReference type="InterPro" id="IPR011993">
    <property type="entry name" value="PH-like_dom_sf"/>
</dbReference>
<dbReference type="PROSITE" id="PS00020">
    <property type="entry name" value="ACTININ_2"/>
    <property type="match status" value="1"/>
</dbReference>
<evidence type="ECO:0000256" key="14">
    <source>
        <dbReference type="ARBA" id="ARBA00023175"/>
    </source>
</evidence>
<dbReference type="InterPro" id="IPR002017">
    <property type="entry name" value="Spectrin_repeat"/>
</dbReference>
<dbReference type="SUPFAM" id="SSF50729">
    <property type="entry name" value="PH domain-like"/>
    <property type="match status" value="1"/>
</dbReference>
<evidence type="ECO:0000256" key="8">
    <source>
        <dbReference type="ARBA" id="ARBA00022737"/>
    </source>
</evidence>
<evidence type="ECO:0000256" key="3">
    <source>
        <dbReference type="ARBA" id="ARBA00004544"/>
    </source>
</evidence>
<dbReference type="GO" id="GO:0010970">
    <property type="term" value="P:transport along microtubule"/>
    <property type="evidence" value="ECO:0007669"/>
    <property type="project" value="UniProtKB-ARBA"/>
</dbReference>
<dbReference type="PANTHER" id="PTHR11915">
    <property type="entry name" value="SPECTRIN/FILAMIN RELATED CYTOSKELETAL PROTEIN"/>
    <property type="match status" value="1"/>
</dbReference>
<dbReference type="FunFam" id="2.30.29.30:FF:000024">
    <property type="entry name" value="Spectrin beta chain"/>
    <property type="match status" value="1"/>
</dbReference>
<dbReference type="GO" id="GO:0003777">
    <property type="term" value="F:microtubule motor activity"/>
    <property type="evidence" value="ECO:0007669"/>
    <property type="project" value="InterPro"/>
</dbReference>
<keyword evidence="7" id="KW-0963">Cytoplasm</keyword>
<feature type="compositionally biased region" description="Low complexity" evidence="23">
    <location>
        <begin position="299"/>
        <end position="316"/>
    </location>
</feature>
<evidence type="ECO:0000259" key="26">
    <source>
        <dbReference type="PROSITE" id="PS50067"/>
    </source>
</evidence>
<feature type="region of interest" description="Disordered" evidence="23">
    <location>
        <begin position="884"/>
        <end position="905"/>
    </location>
</feature>
<evidence type="ECO:0000313" key="29">
    <source>
        <dbReference type="Proteomes" id="UP001497482"/>
    </source>
</evidence>
<dbReference type="Proteomes" id="UP001497482">
    <property type="component" value="Chromosome 12"/>
</dbReference>
<feature type="region of interest" description="Disordered" evidence="23">
    <location>
        <begin position="3655"/>
        <end position="3681"/>
    </location>
</feature>
<dbReference type="CDD" id="cd00176">
    <property type="entry name" value="SPEC"/>
    <property type="match status" value="9"/>
</dbReference>
<feature type="domain" description="PH" evidence="24">
    <location>
        <begin position="3691"/>
        <end position="3801"/>
    </location>
</feature>
<evidence type="ECO:0000256" key="6">
    <source>
        <dbReference type="ARBA" id="ARBA00022467"/>
    </source>
</evidence>
<dbReference type="InterPro" id="IPR001715">
    <property type="entry name" value="CH_dom"/>
</dbReference>
<evidence type="ECO:0000256" key="18">
    <source>
        <dbReference type="ARBA" id="ARBA00062945"/>
    </source>
</evidence>
<dbReference type="GO" id="GO:0051693">
    <property type="term" value="P:actin filament capping"/>
    <property type="evidence" value="ECO:0007669"/>
    <property type="project" value="UniProtKB-KW"/>
</dbReference>
<dbReference type="PROSITE" id="PS50067">
    <property type="entry name" value="KINESIN_MOTOR_2"/>
    <property type="match status" value="1"/>
</dbReference>
<feature type="compositionally biased region" description="Low complexity" evidence="23">
    <location>
        <begin position="3664"/>
        <end position="3673"/>
    </location>
</feature>
<evidence type="ECO:0000256" key="19">
    <source>
        <dbReference type="ARBA" id="ARBA00073354"/>
    </source>
</evidence>
<dbReference type="PRINTS" id="PR00380">
    <property type="entry name" value="KINESINHEAVY"/>
</dbReference>
<dbReference type="Pfam" id="PF00307">
    <property type="entry name" value="CH"/>
    <property type="match status" value="2"/>
</dbReference>
<keyword evidence="12" id="KW-0007">Acetylation</keyword>
<reference evidence="28 29" key="1">
    <citation type="submission" date="2024-04" db="EMBL/GenBank/DDBJ databases">
        <authorList>
            <person name="Waldvogel A.-M."/>
            <person name="Schoenle A."/>
        </authorList>
    </citation>
    <scope>NUCLEOTIDE SEQUENCE [LARGE SCALE GENOMIC DNA]</scope>
</reference>
<feature type="compositionally biased region" description="Low complexity" evidence="23">
    <location>
        <begin position="1119"/>
        <end position="1138"/>
    </location>
</feature>